<dbReference type="InterPro" id="IPR036249">
    <property type="entry name" value="Thioredoxin-like_sf"/>
</dbReference>
<dbReference type="CDD" id="cd00570">
    <property type="entry name" value="GST_N_family"/>
    <property type="match status" value="1"/>
</dbReference>
<evidence type="ECO:0000313" key="4">
    <source>
        <dbReference type="Proteomes" id="UP001314263"/>
    </source>
</evidence>
<dbReference type="InterPro" id="IPR036282">
    <property type="entry name" value="Glutathione-S-Trfase_C_sf"/>
</dbReference>
<dbReference type="PANTHER" id="PTHR43968:SF6">
    <property type="entry name" value="GLUTATHIONE S-TRANSFERASE OMEGA"/>
    <property type="match status" value="1"/>
</dbReference>
<dbReference type="SFLD" id="SFLDS00019">
    <property type="entry name" value="Glutathione_Transferase_(cytos"/>
    <property type="match status" value="1"/>
</dbReference>
<dbReference type="InterPro" id="IPR050983">
    <property type="entry name" value="GST_Omega/HSP26"/>
</dbReference>
<dbReference type="Gene3D" id="3.40.30.10">
    <property type="entry name" value="Glutaredoxin"/>
    <property type="match status" value="1"/>
</dbReference>
<evidence type="ECO:0000259" key="1">
    <source>
        <dbReference type="PROSITE" id="PS50404"/>
    </source>
</evidence>
<dbReference type="InterPro" id="IPR010987">
    <property type="entry name" value="Glutathione-S-Trfase_C-like"/>
</dbReference>
<dbReference type="PANTHER" id="PTHR43968">
    <property type="match status" value="1"/>
</dbReference>
<sequence>MASAATDKIVFWDITPAPGACPYAQRAWIAFEELGLPYEHKLADPADKPKEFTDLYKSIVKSDDSAKVPTIIDGGFKLTESLVVVDYLDSKYGKGKGLTPSNPQELAEVKLFVELFSSKFQGPFFKALRSENDEQLMEAAKSLEYGLEVLDSFVAASGKDSSPGYFLGSRYSIAETLTTPFLKRALVTLPYYKKVDPQHIAKEKGLKRIVQWFQASMDRESNKKTGLSDDAIIASFKKFVNADVSPGFQYKTSS</sequence>
<feature type="domain" description="GST C-terminal" evidence="2">
    <location>
        <begin position="102"/>
        <end position="239"/>
    </location>
</feature>
<organism evidence="3 4">
    <name type="scientific">Coccomyxa viridis</name>
    <dbReference type="NCBI Taxonomy" id="1274662"/>
    <lineage>
        <taxon>Eukaryota</taxon>
        <taxon>Viridiplantae</taxon>
        <taxon>Chlorophyta</taxon>
        <taxon>core chlorophytes</taxon>
        <taxon>Trebouxiophyceae</taxon>
        <taxon>Trebouxiophyceae incertae sedis</taxon>
        <taxon>Coccomyxaceae</taxon>
        <taxon>Coccomyxa</taxon>
    </lineage>
</organism>
<dbReference type="AlphaFoldDB" id="A0AAV1HUH1"/>
<accession>A0AAV1HUH1</accession>
<protein>
    <recommendedName>
        <fullName evidence="5">Glutathione S-transferase</fullName>
    </recommendedName>
</protein>
<evidence type="ECO:0008006" key="5">
    <source>
        <dbReference type="Google" id="ProtNLM"/>
    </source>
</evidence>
<dbReference type="Gene3D" id="1.20.1050.10">
    <property type="match status" value="1"/>
</dbReference>
<dbReference type="InterPro" id="IPR004045">
    <property type="entry name" value="Glutathione_S-Trfase_N"/>
</dbReference>
<proteinExistence type="predicted"/>
<dbReference type="GO" id="GO:0005737">
    <property type="term" value="C:cytoplasm"/>
    <property type="evidence" value="ECO:0007669"/>
    <property type="project" value="TreeGrafter"/>
</dbReference>
<comment type="caution">
    <text evidence="3">The sequence shown here is derived from an EMBL/GenBank/DDBJ whole genome shotgun (WGS) entry which is preliminary data.</text>
</comment>
<dbReference type="InterPro" id="IPR040079">
    <property type="entry name" value="Glutathione_S-Trfase"/>
</dbReference>
<reference evidence="3 4" key="1">
    <citation type="submission" date="2023-10" db="EMBL/GenBank/DDBJ databases">
        <authorList>
            <person name="Maclean D."/>
            <person name="Macfadyen A."/>
        </authorList>
    </citation>
    <scope>NUCLEOTIDE SEQUENCE [LARGE SCALE GENOMIC DNA]</scope>
</reference>
<feature type="domain" description="GST N-terminal" evidence="1">
    <location>
        <begin position="11"/>
        <end position="96"/>
    </location>
</feature>
<keyword evidence="4" id="KW-1185">Reference proteome</keyword>
<dbReference type="Proteomes" id="UP001314263">
    <property type="component" value="Unassembled WGS sequence"/>
</dbReference>
<name>A0AAV1HUH1_9CHLO</name>
<evidence type="ECO:0000313" key="3">
    <source>
        <dbReference type="EMBL" id="CAK0741320.1"/>
    </source>
</evidence>
<evidence type="ECO:0000259" key="2">
    <source>
        <dbReference type="PROSITE" id="PS50405"/>
    </source>
</evidence>
<dbReference type="SUPFAM" id="SSF52833">
    <property type="entry name" value="Thioredoxin-like"/>
    <property type="match status" value="1"/>
</dbReference>
<gene>
    <name evidence="3" type="ORF">CVIRNUC_001316</name>
</gene>
<dbReference type="PROSITE" id="PS50404">
    <property type="entry name" value="GST_NTER"/>
    <property type="match status" value="1"/>
</dbReference>
<dbReference type="SFLD" id="SFLDG00358">
    <property type="entry name" value="Main_(cytGST)"/>
    <property type="match status" value="1"/>
</dbReference>
<dbReference type="Pfam" id="PF13417">
    <property type="entry name" value="GST_N_3"/>
    <property type="match status" value="1"/>
</dbReference>
<dbReference type="CDD" id="cd00299">
    <property type="entry name" value="GST_C_family"/>
    <property type="match status" value="1"/>
</dbReference>
<dbReference type="EMBL" id="CAUYUE010000002">
    <property type="protein sequence ID" value="CAK0741320.1"/>
    <property type="molecule type" value="Genomic_DNA"/>
</dbReference>
<dbReference type="PROSITE" id="PS50405">
    <property type="entry name" value="GST_CTER"/>
    <property type="match status" value="1"/>
</dbReference>
<dbReference type="SUPFAM" id="SSF47616">
    <property type="entry name" value="GST C-terminal domain-like"/>
    <property type="match status" value="1"/>
</dbReference>